<proteinExistence type="inferred from homology"/>
<evidence type="ECO:0000313" key="4">
    <source>
        <dbReference type="Proteomes" id="UP001595851"/>
    </source>
</evidence>
<dbReference type="Gene3D" id="3.30.370.10">
    <property type="entry name" value="Barstar-like"/>
    <property type="match status" value="1"/>
</dbReference>
<dbReference type="RefSeq" id="WP_379532604.1">
    <property type="nucleotide sequence ID" value="NZ_JBHSBI010000023.1"/>
</dbReference>
<dbReference type="InterPro" id="IPR000468">
    <property type="entry name" value="Barstar"/>
</dbReference>
<evidence type="ECO:0000259" key="2">
    <source>
        <dbReference type="Pfam" id="PF01337"/>
    </source>
</evidence>
<dbReference type="EMBL" id="JBHSBI010000023">
    <property type="protein sequence ID" value="MFC4012703.1"/>
    <property type="molecule type" value="Genomic_DNA"/>
</dbReference>
<evidence type="ECO:0000256" key="1">
    <source>
        <dbReference type="ARBA" id="ARBA00006845"/>
    </source>
</evidence>
<dbReference type="SUPFAM" id="SSF52038">
    <property type="entry name" value="Barstar-related"/>
    <property type="match status" value="1"/>
</dbReference>
<dbReference type="Proteomes" id="UP001595851">
    <property type="component" value="Unassembled WGS sequence"/>
</dbReference>
<protein>
    <submittedName>
        <fullName evidence="3">Barstar family protein</fullName>
    </submittedName>
</protein>
<sequence length="103" mass="11763">MCVVVDGRRVSSEADLHQLLTGLLDFGPYYDNNLAALRDRLSTDVERPVELVRTHWKESRANLGADLFDKIRRLLDEVQAQDAAWGLRDRFTFELHTAHTSPA</sequence>
<comment type="similarity">
    <text evidence="1">Belongs to the barstar family.</text>
</comment>
<accession>A0ABV8GFW1</accession>
<feature type="domain" description="Barstar (barnase inhibitor)" evidence="2">
    <location>
        <begin position="2"/>
        <end position="82"/>
    </location>
</feature>
<organism evidence="3 4">
    <name type="scientific">Nonomuraea purpurea</name>
    <dbReference type="NCBI Taxonomy" id="1849276"/>
    <lineage>
        <taxon>Bacteria</taxon>
        <taxon>Bacillati</taxon>
        <taxon>Actinomycetota</taxon>
        <taxon>Actinomycetes</taxon>
        <taxon>Streptosporangiales</taxon>
        <taxon>Streptosporangiaceae</taxon>
        <taxon>Nonomuraea</taxon>
    </lineage>
</organism>
<comment type="caution">
    <text evidence="3">The sequence shown here is derived from an EMBL/GenBank/DDBJ whole genome shotgun (WGS) entry which is preliminary data.</text>
</comment>
<keyword evidence="4" id="KW-1185">Reference proteome</keyword>
<reference evidence="4" key="1">
    <citation type="journal article" date="2019" name="Int. J. Syst. Evol. Microbiol.">
        <title>The Global Catalogue of Microorganisms (GCM) 10K type strain sequencing project: providing services to taxonomists for standard genome sequencing and annotation.</title>
        <authorList>
            <consortium name="The Broad Institute Genomics Platform"/>
            <consortium name="The Broad Institute Genome Sequencing Center for Infectious Disease"/>
            <person name="Wu L."/>
            <person name="Ma J."/>
        </authorList>
    </citation>
    <scope>NUCLEOTIDE SEQUENCE [LARGE SCALE GENOMIC DNA]</scope>
    <source>
        <strain evidence="4">TBRC 1276</strain>
    </source>
</reference>
<dbReference type="InterPro" id="IPR035905">
    <property type="entry name" value="Barstar-like_sf"/>
</dbReference>
<evidence type="ECO:0000313" key="3">
    <source>
        <dbReference type="EMBL" id="MFC4012703.1"/>
    </source>
</evidence>
<gene>
    <name evidence="3" type="ORF">ACFOY2_36105</name>
</gene>
<dbReference type="Pfam" id="PF01337">
    <property type="entry name" value="Barstar"/>
    <property type="match status" value="1"/>
</dbReference>
<name>A0ABV8GFW1_9ACTN</name>